<dbReference type="Proteomes" id="UP000788262">
    <property type="component" value="Unassembled WGS sequence"/>
</dbReference>
<protein>
    <submittedName>
        <fullName evidence="2">Uncharacterized protein</fullName>
    </submittedName>
</protein>
<keyword evidence="3" id="KW-1185">Reference proteome</keyword>
<dbReference type="RefSeq" id="WP_205382597.1">
    <property type="nucleotide sequence ID" value="NZ_JAFFZS010000005.1"/>
</dbReference>
<feature type="compositionally biased region" description="Gly residues" evidence="1">
    <location>
        <begin position="249"/>
        <end position="267"/>
    </location>
</feature>
<organism evidence="2 3">
    <name type="scientific">Streptomyces actuosus</name>
    <dbReference type="NCBI Taxonomy" id="1885"/>
    <lineage>
        <taxon>Bacteria</taxon>
        <taxon>Bacillati</taxon>
        <taxon>Actinomycetota</taxon>
        <taxon>Actinomycetes</taxon>
        <taxon>Kitasatosporales</taxon>
        <taxon>Streptomycetaceae</taxon>
        <taxon>Streptomyces</taxon>
    </lineage>
</organism>
<gene>
    <name evidence="2" type="ORF">JS756_09685</name>
</gene>
<evidence type="ECO:0000313" key="3">
    <source>
        <dbReference type="Proteomes" id="UP000788262"/>
    </source>
</evidence>
<feature type="region of interest" description="Disordered" evidence="1">
    <location>
        <begin position="1"/>
        <end position="28"/>
    </location>
</feature>
<evidence type="ECO:0000256" key="1">
    <source>
        <dbReference type="SAM" id="MobiDB-lite"/>
    </source>
</evidence>
<name>A0ABS2VMP4_STRAS</name>
<evidence type="ECO:0000313" key="2">
    <source>
        <dbReference type="EMBL" id="MBN0044378.1"/>
    </source>
</evidence>
<feature type="compositionally biased region" description="Low complexity" evidence="1">
    <location>
        <begin position="268"/>
        <end position="277"/>
    </location>
</feature>
<feature type="compositionally biased region" description="Gly residues" evidence="1">
    <location>
        <begin position="1"/>
        <end position="11"/>
    </location>
</feature>
<accession>A0ABS2VMP4</accession>
<proteinExistence type="predicted"/>
<reference evidence="2 3" key="1">
    <citation type="submission" date="2021-02" db="EMBL/GenBank/DDBJ databases">
        <title>Whole genome sequencing of Streptomyces actuosus VRA1.</title>
        <authorList>
            <person name="Sen G."/>
            <person name="Sen A."/>
        </authorList>
    </citation>
    <scope>NUCLEOTIDE SEQUENCE [LARGE SCALE GENOMIC DNA]</scope>
    <source>
        <strain evidence="2 3">VRA1</strain>
    </source>
</reference>
<dbReference type="EMBL" id="JAFFZS010000005">
    <property type="protein sequence ID" value="MBN0044378.1"/>
    <property type="molecule type" value="Genomic_DNA"/>
</dbReference>
<sequence length="284" mass="28045">MGERLSGGGTSGRRHAHPDAVSGHPYTDGDAGLEALIAAAVRQDVIDAEAEQRAVAAFRTARDTGAHRARTRRRDDWRPRERRARLSMRATLSVLAAGLTLGGVAYAAMGPGASPDGDDGTGGSRPGTSAPDHAQQPSTSAPSATESSAASAASSASSASGGPSHPESAQDAEAHCSAYEQVKAQGRVLDAPAWQRLVAAAGGEDEVEAYCASVTATAVPSAGPGTSLPSAGADRATARPDRTPADSSGGTGADDGAGDAAGNGTGNDGTPAPTATRGGTGSRP</sequence>
<comment type="caution">
    <text evidence="2">The sequence shown here is derived from an EMBL/GenBank/DDBJ whole genome shotgun (WGS) entry which is preliminary data.</text>
</comment>
<feature type="region of interest" description="Disordered" evidence="1">
    <location>
        <begin position="110"/>
        <end position="177"/>
    </location>
</feature>
<feature type="compositionally biased region" description="Low complexity" evidence="1">
    <location>
        <begin position="137"/>
        <end position="169"/>
    </location>
</feature>
<feature type="region of interest" description="Disordered" evidence="1">
    <location>
        <begin position="217"/>
        <end position="284"/>
    </location>
</feature>
<feature type="region of interest" description="Disordered" evidence="1">
    <location>
        <begin position="61"/>
        <end position="80"/>
    </location>
</feature>